<accession>A0ABU0LF51</accession>
<dbReference type="EMBL" id="JAUSVY010000005">
    <property type="protein sequence ID" value="MDQ0505754.1"/>
    <property type="molecule type" value="Genomic_DNA"/>
</dbReference>
<keyword evidence="4" id="KW-1185">Reference proteome</keyword>
<dbReference type="Gene3D" id="1.10.10.1550">
    <property type="entry name" value="ROS/MUCR transcriptional regulator protein"/>
    <property type="match status" value="1"/>
</dbReference>
<proteinExistence type="inferred from homology"/>
<feature type="region of interest" description="Disordered" evidence="2">
    <location>
        <begin position="130"/>
        <end position="155"/>
    </location>
</feature>
<evidence type="ECO:0000256" key="1">
    <source>
        <dbReference type="ARBA" id="ARBA00007031"/>
    </source>
</evidence>
<dbReference type="Proteomes" id="UP001241747">
    <property type="component" value="Unassembled WGS sequence"/>
</dbReference>
<reference evidence="3 4" key="1">
    <citation type="submission" date="2023-07" db="EMBL/GenBank/DDBJ databases">
        <title>Genomic Encyclopedia of Type Strains, Phase IV (KMG-IV): sequencing the most valuable type-strain genomes for metagenomic binning, comparative biology and taxonomic classification.</title>
        <authorList>
            <person name="Goeker M."/>
        </authorList>
    </citation>
    <scope>NUCLEOTIDE SEQUENCE [LARGE SCALE GENOMIC DNA]</scope>
    <source>
        <strain evidence="3 4">DSM 3770</strain>
    </source>
</reference>
<name>A0ABU0LF51_XANAG</name>
<sequence>MSDSSTNPQSQSHIDFTADIVAAYVSNNSVAAADLPALIESVHRALGQLGTPVAPPVEEQKPAVPVKKSVTPEYIICLEDGKKFKSLKRHLRTSYGMTPDAYREKWGLPKDYPMVAPAYAAARSELAKNMGLGQSRKKAPVAPVKKPSRRKAAPV</sequence>
<protein>
    <submittedName>
        <fullName evidence="3">Transcriptional regulator</fullName>
    </submittedName>
</protein>
<comment type="similarity">
    <text evidence="1">Belongs to the ros/MucR family.</text>
</comment>
<dbReference type="InterPro" id="IPR008807">
    <property type="entry name" value="ROS_MUCR"/>
</dbReference>
<dbReference type="RefSeq" id="WP_237345452.1">
    <property type="nucleotide sequence ID" value="NZ_JABWGX010000010.1"/>
</dbReference>
<dbReference type="InterPro" id="IPR041920">
    <property type="entry name" value="ROS/MUCR_sf"/>
</dbReference>
<organism evidence="3 4">
    <name type="scientific">Xanthobacter agilis</name>
    <dbReference type="NCBI Taxonomy" id="47492"/>
    <lineage>
        <taxon>Bacteria</taxon>
        <taxon>Pseudomonadati</taxon>
        <taxon>Pseudomonadota</taxon>
        <taxon>Alphaproteobacteria</taxon>
        <taxon>Hyphomicrobiales</taxon>
        <taxon>Xanthobacteraceae</taxon>
        <taxon>Xanthobacter</taxon>
    </lineage>
</organism>
<evidence type="ECO:0000313" key="3">
    <source>
        <dbReference type="EMBL" id="MDQ0505754.1"/>
    </source>
</evidence>
<gene>
    <name evidence="3" type="ORF">QOZ94_002554</name>
</gene>
<comment type="caution">
    <text evidence="3">The sequence shown here is derived from an EMBL/GenBank/DDBJ whole genome shotgun (WGS) entry which is preliminary data.</text>
</comment>
<dbReference type="Pfam" id="PF05443">
    <property type="entry name" value="ROS_MUCR"/>
    <property type="match status" value="1"/>
</dbReference>
<evidence type="ECO:0000313" key="4">
    <source>
        <dbReference type="Proteomes" id="UP001241747"/>
    </source>
</evidence>
<evidence type="ECO:0000256" key="2">
    <source>
        <dbReference type="SAM" id="MobiDB-lite"/>
    </source>
</evidence>
<feature type="compositionally biased region" description="Basic residues" evidence="2">
    <location>
        <begin position="146"/>
        <end position="155"/>
    </location>
</feature>